<keyword evidence="1" id="KW-1133">Transmembrane helix</keyword>
<keyword evidence="3" id="KW-1185">Reference proteome</keyword>
<accession>A0ABV3IRL3</accession>
<evidence type="ECO:0000256" key="1">
    <source>
        <dbReference type="SAM" id="Phobius"/>
    </source>
</evidence>
<keyword evidence="1" id="KW-0472">Membrane</keyword>
<evidence type="ECO:0000313" key="3">
    <source>
        <dbReference type="Proteomes" id="UP001552479"/>
    </source>
</evidence>
<gene>
    <name evidence="2" type="ORF">AB0L03_08485</name>
</gene>
<proteinExistence type="predicted"/>
<reference evidence="2 3" key="1">
    <citation type="submission" date="2024-06" db="EMBL/GenBank/DDBJ databases">
        <title>The Natural Products Discovery Center: Release of the First 8490 Sequenced Strains for Exploring Actinobacteria Biosynthetic Diversity.</title>
        <authorList>
            <person name="Kalkreuter E."/>
            <person name="Kautsar S.A."/>
            <person name="Yang D."/>
            <person name="Bader C.D."/>
            <person name="Teijaro C.N."/>
            <person name="Fluegel L."/>
            <person name="Davis C.M."/>
            <person name="Simpson J.R."/>
            <person name="Lauterbach L."/>
            <person name="Steele A.D."/>
            <person name="Gui C."/>
            <person name="Meng S."/>
            <person name="Li G."/>
            <person name="Viehrig K."/>
            <person name="Ye F."/>
            <person name="Su P."/>
            <person name="Kiefer A.F."/>
            <person name="Nichols A."/>
            <person name="Cepeda A.J."/>
            <person name="Yan W."/>
            <person name="Fan B."/>
            <person name="Jiang Y."/>
            <person name="Adhikari A."/>
            <person name="Zheng C.-J."/>
            <person name="Schuster L."/>
            <person name="Cowan T.M."/>
            <person name="Smanski M.J."/>
            <person name="Chevrette M.G."/>
            <person name="De Carvalho L.P.S."/>
            <person name="Shen B."/>
        </authorList>
    </citation>
    <scope>NUCLEOTIDE SEQUENCE [LARGE SCALE GENOMIC DNA]</scope>
    <source>
        <strain evidence="2 3">NPDC053791</strain>
    </source>
</reference>
<keyword evidence="1" id="KW-0812">Transmembrane</keyword>
<dbReference type="RefSeq" id="WP_366087332.1">
    <property type="nucleotide sequence ID" value="NZ_JBFASG010000006.1"/>
</dbReference>
<name>A0ABV3IRL3_9ACTN</name>
<protein>
    <recommendedName>
        <fullName evidence="4">Integral membrane protein</fullName>
    </recommendedName>
</protein>
<comment type="caution">
    <text evidence="2">The sequence shown here is derived from an EMBL/GenBank/DDBJ whole genome shotgun (WGS) entry which is preliminary data.</text>
</comment>
<evidence type="ECO:0008006" key="4">
    <source>
        <dbReference type="Google" id="ProtNLM"/>
    </source>
</evidence>
<evidence type="ECO:0000313" key="2">
    <source>
        <dbReference type="EMBL" id="MEV4922877.1"/>
    </source>
</evidence>
<dbReference type="EMBL" id="JBFASG010000006">
    <property type="protein sequence ID" value="MEV4922877.1"/>
    <property type="molecule type" value="Genomic_DNA"/>
</dbReference>
<organism evidence="2 3">
    <name type="scientific">Streptomyces roseoverticillatus</name>
    <dbReference type="NCBI Taxonomy" id="66429"/>
    <lineage>
        <taxon>Bacteria</taxon>
        <taxon>Bacillati</taxon>
        <taxon>Actinomycetota</taxon>
        <taxon>Actinomycetes</taxon>
        <taxon>Kitasatosporales</taxon>
        <taxon>Streptomycetaceae</taxon>
        <taxon>Streptomyces</taxon>
    </lineage>
</organism>
<feature type="transmembrane region" description="Helical" evidence="1">
    <location>
        <begin position="51"/>
        <end position="75"/>
    </location>
</feature>
<sequence>MTDAPKEACIAAAMPAPALAALLVVRGVEHGGRVRDALALRWPRPWGRAVRARLVAFAVPAGLTAAALALGALAGRYPFGGVHWSGLDARAGAAVLSVLVSFPLFSGEEPGRQGYPFPRLLRAAAARAWCGRTWPCPP</sequence>
<dbReference type="Proteomes" id="UP001552479">
    <property type="component" value="Unassembled WGS sequence"/>
</dbReference>